<name>A0A0L8HSH8_OCTBM</name>
<reference evidence="1" key="1">
    <citation type="submission" date="2015-07" db="EMBL/GenBank/DDBJ databases">
        <title>MeaNS - Measles Nucleotide Surveillance Program.</title>
        <authorList>
            <person name="Tran T."/>
            <person name="Druce J."/>
        </authorList>
    </citation>
    <scope>NUCLEOTIDE SEQUENCE</scope>
    <source>
        <strain evidence="1">UCB-OBI-ISO-001</strain>
        <tissue evidence="1">Gonad</tissue>
    </source>
</reference>
<dbReference type="EMBL" id="KQ417493">
    <property type="protein sequence ID" value="KOF91700.1"/>
    <property type="molecule type" value="Genomic_DNA"/>
</dbReference>
<feature type="non-terminal residue" evidence="1">
    <location>
        <position position="1"/>
    </location>
</feature>
<gene>
    <name evidence="1" type="ORF">OCBIM_22008279mg</name>
</gene>
<dbReference type="AlphaFoldDB" id="A0A0L8HSH8"/>
<accession>A0A0L8HSH8</accession>
<proteinExistence type="predicted"/>
<protein>
    <submittedName>
        <fullName evidence="1">Uncharacterized protein</fullName>
    </submittedName>
</protein>
<sequence>LLRLNYDRSVESTCSGTRVILHNLFNQSHTCSVTHPPLTQSHSLTLNSDAHILHNKPCSYSVIHSPSHSLTLGSVTHFLSQKHVLKHSHRHTHSARHTLTCSVTYTHAQLTHNHSHVNGVSAIQPLNCTQTQPHTQLYSIAHRSVIHIHIELSLTH</sequence>
<evidence type="ECO:0000313" key="1">
    <source>
        <dbReference type="EMBL" id="KOF91700.1"/>
    </source>
</evidence>
<organism evidence="1">
    <name type="scientific">Octopus bimaculoides</name>
    <name type="common">California two-spotted octopus</name>
    <dbReference type="NCBI Taxonomy" id="37653"/>
    <lineage>
        <taxon>Eukaryota</taxon>
        <taxon>Metazoa</taxon>
        <taxon>Spiralia</taxon>
        <taxon>Lophotrochozoa</taxon>
        <taxon>Mollusca</taxon>
        <taxon>Cephalopoda</taxon>
        <taxon>Coleoidea</taxon>
        <taxon>Octopodiformes</taxon>
        <taxon>Octopoda</taxon>
        <taxon>Incirrata</taxon>
        <taxon>Octopodidae</taxon>
        <taxon>Octopus</taxon>
    </lineage>
</organism>